<name>A0A133NE20_9FUSO</name>
<dbReference type="STRING" id="134605.HMPREF3206_00968"/>
<dbReference type="Proteomes" id="UP000070617">
    <property type="component" value="Unassembled WGS sequence"/>
</dbReference>
<comment type="caution">
    <text evidence="1">The sequence shown here is derived from an EMBL/GenBank/DDBJ whole genome shotgun (WGS) entry which is preliminary data.</text>
</comment>
<accession>A0A133NE20</accession>
<reference evidence="2" key="1">
    <citation type="submission" date="2016-01" db="EMBL/GenBank/DDBJ databases">
        <authorList>
            <person name="Mitreva M."/>
            <person name="Pepin K.H."/>
            <person name="Mihindukulasuriya K.A."/>
            <person name="Fulton R."/>
            <person name="Fronick C."/>
            <person name="O'Laughlin M."/>
            <person name="Miner T."/>
            <person name="Herter B."/>
            <person name="Rosa B.A."/>
            <person name="Cordes M."/>
            <person name="Tomlinson C."/>
            <person name="Wollam A."/>
            <person name="Palsikar V.B."/>
            <person name="Mardis E.R."/>
            <person name="Wilson R.K."/>
        </authorList>
    </citation>
    <scope>NUCLEOTIDE SEQUENCE [LARGE SCALE GENOMIC DNA]</scope>
    <source>
        <strain evidence="2">CMW8396</strain>
    </source>
</reference>
<dbReference type="AlphaFoldDB" id="A0A133NE20"/>
<dbReference type="PATRIC" id="fig|134605.3.peg.962"/>
<sequence>MVSNTITRRASPVFIINKVDVTEQLLPYITSTDVTEHLEGSLDELVIKLNNDNNKFLTSNWVIPKKTEITLGIKTINWESELEGEKYHQIGVYNIDNRQFSRKEATFKAISGPLHAKDSKHSKIWAKVSLEALGKEFADKYKLRYFYKVKDNILLKNIKQEEQADFEFLNKIAQDEGIKLKITNGILVLFEEEIFVGEKTLLTVSLNNVSDFQIKDKTNDIYDAIEVKFFNMKTQKEEKVVITKKELETGEKEENPEKIYVLKSKPKGGDLKRLAKKTLENINKREIEISLKIIGCKELFAGCVIEILDAGEFSGKYVVTRIQHKFPKFETSLEAYKIKRSDAK</sequence>
<gene>
    <name evidence="1" type="ORF">HMPREF3206_00968</name>
</gene>
<protein>
    <recommendedName>
        <fullName evidence="3">Phage late control D protein</fullName>
    </recommendedName>
</protein>
<keyword evidence="2" id="KW-1185">Reference proteome</keyword>
<evidence type="ECO:0000313" key="1">
    <source>
        <dbReference type="EMBL" id="KXA14545.1"/>
    </source>
</evidence>
<proteinExistence type="predicted"/>
<dbReference type="EMBL" id="LRPX01000041">
    <property type="protein sequence ID" value="KXA14545.1"/>
    <property type="molecule type" value="Genomic_DNA"/>
</dbReference>
<evidence type="ECO:0008006" key="3">
    <source>
        <dbReference type="Google" id="ProtNLM"/>
    </source>
</evidence>
<evidence type="ECO:0000313" key="2">
    <source>
        <dbReference type="Proteomes" id="UP000070617"/>
    </source>
</evidence>
<dbReference type="SUPFAM" id="SSF69279">
    <property type="entry name" value="Phage tail proteins"/>
    <property type="match status" value="1"/>
</dbReference>
<dbReference type="RefSeq" id="WP_005964260.1">
    <property type="nucleotide sequence ID" value="NZ_KQ956534.1"/>
</dbReference>
<organism evidence="1 2">
    <name type="scientific">Fusobacterium equinum</name>
    <dbReference type="NCBI Taxonomy" id="134605"/>
    <lineage>
        <taxon>Bacteria</taxon>
        <taxon>Fusobacteriati</taxon>
        <taxon>Fusobacteriota</taxon>
        <taxon>Fusobacteriia</taxon>
        <taxon>Fusobacteriales</taxon>
        <taxon>Fusobacteriaceae</taxon>
        <taxon>Fusobacterium</taxon>
    </lineage>
</organism>